<evidence type="ECO:0000313" key="1">
    <source>
        <dbReference type="Proteomes" id="UP000515121"/>
    </source>
</evidence>
<dbReference type="GO" id="GO:0003977">
    <property type="term" value="F:UDP-N-acetylglucosamine diphosphorylase activity"/>
    <property type="evidence" value="ECO:0007669"/>
    <property type="project" value="TreeGrafter"/>
</dbReference>
<keyword evidence="1" id="KW-1185">Reference proteome</keyword>
<dbReference type="InterPro" id="IPR039741">
    <property type="entry name" value="UDP-sugar_pyrophosphorylase"/>
</dbReference>
<evidence type="ECO:0000313" key="2">
    <source>
        <dbReference type="RefSeq" id="XP_022772468.1"/>
    </source>
</evidence>
<dbReference type="RefSeq" id="XP_022772468.1">
    <property type="nucleotide sequence ID" value="XM_022916733.1"/>
</dbReference>
<dbReference type="SUPFAM" id="SSF53448">
    <property type="entry name" value="Nucleotide-diphospho-sugar transferases"/>
    <property type="match status" value="1"/>
</dbReference>
<dbReference type="OrthoDB" id="532420at2759"/>
<dbReference type="InterPro" id="IPR029044">
    <property type="entry name" value="Nucleotide-diphossugar_trans"/>
</dbReference>
<protein>
    <submittedName>
        <fullName evidence="2">UDP-sugar pyrophosphorylase-like</fullName>
    </submittedName>
</protein>
<name>A0A6P6B5L2_DURZI</name>
<reference evidence="2" key="1">
    <citation type="submission" date="2025-08" db="UniProtKB">
        <authorList>
            <consortium name="RefSeq"/>
        </authorList>
    </citation>
    <scope>IDENTIFICATION</scope>
    <source>
        <tissue evidence="2">Fruit stalk</tissue>
    </source>
</reference>
<dbReference type="PANTHER" id="PTHR11952">
    <property type="entry name" value="UDP- GLUCOSE PYROPHOSPHORYLASE"/>
    <property type="match status" value="1"/>
</dbReference>
<dbReference type="Proteomes" id="UP000515121">
    <property type="component" value="Unplaced"/>
</dbReference>
<organism evidence="1 2">
    <name type="scientific">Durio zibethinus</name>
    <name type="common">Durian</name>
    <dbReference type="NCBI Taxonomy" id="66656"/>
    <lineage>
        <taxon>Eukaryota</taxon>
        <taxon>Viridiplantae</taxon>
        <taxon>Streptophyta</taxon>
        <taxon>Embryophyta</taxon>
        <taxon>Tracheophyta</taxon>
        <taxon>Spermatophyta</taxon>
        <taxon>Magnoliopsida</taxon>
        <taxon>eudicotyledons</taxon>
        <taxon>Gunneridae</taxon>
        <taxon>Pentapetalae</taxon>
        <taxon>rosids</taxon>
        <taxon>malvids</taxon>
        <taxon>Malvales</taxon>
        <taxon>Malvaceae</taxon>
        <taxon>Helicteroideae</taxon>
        <taxon>Durio</taxon>
    </lineage>
</organism>
<dbReference type="KEGG" id="dzi:111315144"/>
<dbReference type="AlphaFoldDB" id="A0A6P6B5L2"/>
<proteinExistence type="predicted"/>
<dbReference type="GO" id="GO:0006048">
    <property type="term" value="P:UDP-N-acetylglucosamine biosynthetic process"/>
    <property type="evidence" value="ECO:0007669"/>
    <property type="project" value="TreeGrafter"/>
</dbReference>
<accession>A0A6P6B5L2</accession>
<sequence>MPATMTSARFSGRDSLQPQPRRRNLYLLSPDQIALTKMLLEMGQSHLFQHWSGPGVEDNQKKAFFHSGGFASDVKTARELLADSKAGKNPYDGFPPSVPIGEILSFGDDNFIKFEEAGIKEAQIAAFVLVAGGLGAGLGYNGIKENVACLDDNDAKLALDPHNKYKIEAIPEPLRVSATKQYHVNSLATQQKAKEVIGGITRLIHSDGRSTVINVEHNHLDPLLRASGHPDGDELGPYIEELTKTGGAIKEFVNPK</sequence>
<dbReference type="PANTHER" id="PTHR11952:SF9">
    <property type="entry name" value="UDP-SUGAR PYROPHOSPHORYLASE"/>
    <property type="match status" value="1"/>
</dbReference>
<dbReference type="Gene3D" id="3.90.550.10">
    <property type="entry name" value="Spore Coat Polysaccharide Biosynthesis Protein SpsA, Chain A"/>
    <property type="match status" value="2"/>
</dbReference>
<gene>
    <name evidence="2" type="primary">LOC111315144</name>
</gene>
<dbReference type="GeneID" id="111315144"/>